<dbReference type="Pfam" id="PF02782">
    <property type="entry name" value="FGGY_C"/>
    <property type="match status" value="1"/>
</dbReference>
<evidence type="ECO:0000259" key="8">
    <source>
        <dbReference type="Pfam" id="PF02782"/>
    </source>
</evidence>
<keyword evidence="4" id="KW-0418">Kinase</keyword>
<name>A0A7G9G785_9FIRM</name>
<proteinExistence type="inferred from homology"/>
<protein>
    <recommendedName>
        <fullName evidence="11">Rhamnulokinase</fullName>
    </recommendedName>
</protein>
<dbReference type="InterPro" id="IPR018484">
    <property type="entry name" value="FGGY_N"/>
</dbReference>
<dbReference type="Proteomes" id="UP000515823">
    <property type="component" value="Chromosome"/>
</dbReference>
<evidence type="ECO:0000256" key="3">
    <source>
        <dbReference type="ARBA" id="ARBA00022741"/>
    </source>
</evidence>
<dbReference type="Pfam" id="PF00370">
    <property type="entry name" value="FGGY_N"/>
    <property type="match status" value="1"/>
</dbReference>
<evidence type="ECO:0000256" key="6">
    <source>
        <dbReference type="ARBA" id="ARBA00023308"/>
    </source>
</evidence>
<dbReference type="RefSeq" id="WP_249304272.1">
    <property type="nucleotide sequence ID" value="NZ_CP060634.1"/>
</dbReference>
<evidence type="ECO:0000313" key="10">
    <source>
        <dbReference type="Proteomes" id="UP000515823"/>
    </source>
</evidence>
<dbReference type="PANTHER" id="PTHR43095">
    <property type="entry name" value="SUGAR KINASE"/>
    <property type="match status" value="1"/>
</dbReference>
<dbReference type="CDD" id="cd07771">
    <property type="entry name" value="ASKHA_NBD_FGGY_RhaB-like"/>
    <property type="match status" value="1"/>
</dbReference>
<keyword evidence="5" id="KW-0067">ATP-binding</keyword>
<evidence type="ECO:0000256" key="1">
    <source>
        <dbReference type="ARBA" id="ARBA00009156"/>
    </source>
</evidence>
<evidence type="ECO:0000256" key="4">
    <source>
        <dbReference type="ARBA" id="ARBA00022777"/>
    </source>
</evidence>
<dbReference type="GO" id="GO:0005524">
    <property type="term" value="F:ATP binding"/>
    <property type="evidence" value="ECO:0007669"/>
    <property type="project" value="UniProtKB-KW"/>
</dbReference>
<evidence type="ECO:0008006" key="11">
    <source>
        <dbReference type="Google" id="ProtNLM"/>
    </source>
</evidence>
<organism evidence="9 10">
    <name type="scientific">Qiania dongpingensis</name>
    <dbReference type="NCBI Taxonomy" id="2763669"/>
    <lineage>
        <taxon>Bacteria</taxon>
        <taxon>Bacillati</taxon>
        <taxon>Bacillota</taxon>
        <taxon>Clostridia</taxon>
        <taxon>Lachnospirales</taxon>
        <taxon>Lachnospiraceae</taxon>
        <taxon>Qiania</taxon>
    </lineage>
</organism>
<dbReference type="PANTHER" id="PTHR43095:SF5">
    <property type="entry name" value="XYLULOSE KINASE"/>
    <property type="match status" value="1"/>
</dbReference>
<dbReference type="EMBL" id="CP060634">
    <property type="protein sequence ID" value="QNM06667.1"/>
    <property type="molecule type" value="Genomic_DNA"/>
</dbReference>
<keyword evidence="10" id="KW-1185">Reference proteome</keyword>
<feature type="domain" description="Carbohydrate kinase FGGY N-terminal" evidence="7">
    <location>
        <begin position="8"/>
        <end position="246"/>
    </location>
</feature>
<dbReference type="InterPro" id="IPR018485">
    <property type="entry name" value="FGGY_C"/>
</dbReference>
<dbReference type="InterPro" id="IPR013449">
    <property type="entry name" value="Rhamnulokinase"/>
</dbReference>
<dbReference type="KEGG" id="qdo:H9Q78_06015"/>
<evidence type="ECO:0000256" key="5">
    <source>
        <dbReference type="ARBA" id="ARBA00022840"/>
    </source>
</evidence>
<evidence type="ECO:0000313" key="9">
    <source>
        <dbReference type="EMBL" id="QNM06667.1"/>
    </source>
</evidence>
<dbReference type="AlphaFoldDB" id="A0A7G9G785"/>
<dbReference type="Gene3D" id="3.30.420.40">
    <property type="match status" value="2"/>
</dbReference>
<gene>
    <name evidence="9" type="ORF">H9Q78_06015</name>
</gene>
<dbReference type="InterPro" id="IPR043129">
    <property type="entry name" value="ATPase_NBD"/>
</dbReference>
<evidence type="ECO:0000256" key="2">
    <source>
        <dbReference type="ARBA" id="ARBA00022679"/>
    </source>
</evidence>
<dbReference type="SUPFAM" id="SSF53067">
    <property type="entry name" value="Actin-like ATPase domain"/>
    <property type="match status" value="2"/>
</dbReference>
<dbReference type="InterPro" id="IPR050406">
    <property type="entry name" value="FGGY_Carb_Kinase"/>
</dbReference>
<sequence>MAAEKHFIAVDCGSSNGKMVDIAYDGNKIRIAGSKPFSYEPVTILGCMYTDIMHIYNQVMYRFKEFVLERGKGAVESIGVTTWGGDYGLFGENGQLLSNMFQHRDKRTIQIKKEFFSLLSHKELYYGTGSIYFLGLGSSQLLADKRFSPVYEKTKFLLGTAGVLTYFLSGCPVMDDTMASTLGFTNLETTAYNTELLYKLGLRTDIFREFKAAGSIIGEVAPGVGDYIGDGSIKVVLDTGHDTPAALPAVSGLDERTMFISMGTMMLAGVETEHPRVNDKLFEGGFRTVKCAFGKYTTYRDVQGFWIMNQCMKGFQDRGYAYSFDDLEAMARRLPAAKCAVNPNDPMFYHRSSDMVGRVQDYCRETGQYVPGRPEEVYRCLIDSYALAARNCAEEMEAGLGTKFERIRLFNGGCQCDLLGETISACTGLPLDSGIRYATAAGNALMQIYAAGEAGSEDEMKELSGRSFGMKDLTCDDKDFWDEMYAKYTDLWEGH</sequence>
<keyword evidence="6" id="KW-0684">Rhamnose metabolism</keyword>
<evidence type="ECO:0000259" key="7">
    <source>
        <dbReference type="Pfam" id="PF00370"/>
    </source>
</evidence>
<keyword evidence="3" id="KW-0547">Nucleotide-binding</keyword>
<dbReference type="GO" id="GO:0019301">
    <property type="term" value="P:rhamnose catabolic process"/>
    <property type="evidence" value="ECO:0007669"/>
    <property type="project" value="InterPro"/>
</dbReference>
<dbReference type="GO" id="GO:0008993">
    <property type="term" value="F:rhamnulokinase activity"/>
    <property type="evidence" value="ECO:0007669"/>
    <property type="project" value="InterPro"/>
</dbReference>
<keyword evidence="2" id="KW-0808">Transferase</keyword>
<feature type="domain" description="Carbohydrate kinase FGGY C-terminal" evidence="8">
    <location>
        <begin position="259"/>
        <end position="451"/>
    </location>
</feature>
<accession>A0A7G9G785</accession>
<comment type="similarity">
    <text evidence="1">Belongs to the FGGY kinase family.</text>
</comment>
<reference evidence="9 10" key="1">
    <citation type="submission" date="2020-08" db="EMBL/GenBank/DDBJ databases">
        <authorList>
            <person name="Liu C."/>
            <person name="Sun Q."/>
        </authorList>
    </citation>
    <scope>NUCLEOTIDE SEQUENCE [LARGE SCALE GENOMIC DNA]</scope>
    <source>
        <strain evidence="9 10">NSJ-38</strain>
    </source>
</reference>